<proteinExistence type="inferred from homology"/>
<evidence type="ECO:0000313" key="6">
    <source>
        <dbReference type="EMBL" id="TFZ83517.1"/>
    </source>
</evidence>
<keyword evidence="5" id="KW-0560">Oxidoreductase</keyword>
<sequence length="493" mass="54901">MNSDLPRVCIIGAGSSGIAACRNFKAYGLPYVCYESADRIGGMWAFTNKSAANGGSAAYRSLHINTSRTQMGYRDFPMPADYPDFPGHAQVAAYFESFVDHFGLRDTIRLGTTVTRCERRAQGGWTVHLGDGSKAEFDAVVVANGHHWDPLWPKPLPSGRFDGIQMHAHDYVDPANPHDLRGKRVVVVGMGNSAMDIASELGHKENAEAVYLSVRSGTYILPKYLGSKLVYDILLRHPSNHPGLLERLLWSLPDAVFDRLLYPLATLGLNLLVGRPERYGLPRPKGWFGQQHPTISSEIHIRLGSGDVLPKPPIAELLGDRIRFADDSVEAAQAIIYCTGYRIRFPFLDEQLISAPDNDIALYQRMIDPRYPDLLFLGLVQPFCAMMPIADEQSRWMAEYLTGQYHPPTADEMALRMQTEHRRMKRRFVASPRHTIQINCQEYTYRLAQDLAEGRRRARSAANALLVPHQAFPPTAVNALEIAAGLDGSAKAC</sequence>
<dbReference type="PRINTS" id="PR00370">
    <property type="entry name" value="FMOXYGENASE"/>
</dbReference>
<keyword evidence="4" id="KW-0521">NADP</keyword>
<evidence type="ECO:0000256" key="2">
    <source>
        <dbReference type="ARBA" id="ARBA00022630"/>
    </source>
</evidence>
<dbReference type="InterPro" id="IPR050346">
    <property type="entry name" value="FMO-like"/>
</dbReference>
<comment type="caution">
    <text evidence="6">The sequence shown here is derived from an EMBL/GenBank/DDBJ whole genome shotgun (WGS) entry which is preliminary data.</text>
</comment>
<dbReference type="OrthoDB" id="9773233at2"/>
<evidence type="ECO:0000256" key="5">
    <source>
        <dbReference type="ARBA" id="ARBA00023002"/>
    </source>
</evidence>
<dbReference type="GO" id="GO:0050661">
    <property type="term" value="F:NADP binding"/>
    <property type="evidence" value="ECO:0007669"/>
    <property type="project" value="InterPro"/>
</dbReference>
<dbReference type="PIRSF" id="PIRSF000332">
    <property type="entry name" value="FMO"/>
    <property type="match status" value="1"/>
</dbReference>
<keyword evidence="2" id="KW-0285">Flavoprotein</keyword>
<dbReference type="EMBL" id="SRIO01000003">
    <property type="protein sequence ID" value="TFZ83517.1"/>
    <property type="molecule type" value="Genomic_DNA"/>
</dbReference>
<keyword evidence="3" id="KW-0274">FAD</keyword>
<dbReference type="Pfam" id="PF00743">
    <property type="entry name" value="FMO-like"/>
    <property type="match status" value="1"/>
</dbReference>
<dbReference type="AlphaFoldDB" id="A0A4Z0FC53"/>
<dbReference type="Proteomes" id="UP000297890">
    <property type="component" value="Unassembled WGS sequence"/>
</dbReference>
<gene>
    <name evidence="6" type="ORF">E4680_03175</name>
</gene>
<dbReference type="PROSITE" id="PS51257">
    <property type="entry name" value="PROKAR_LIPOPROTEIN"/>
    <property type="match status" value="1"/>
</dbReference>
<evidence type="ECO:0000256" key="3">
    <source>
        <dbReference type="ARBA" id="ARBA00022827"/>
    </source>
</evidence>
<dbReference type="PANTHER" id="PTHR23023">
    <property type="entry name" value="DIMETHYLANILINE MONOOXYGENASE"/>
    <property type="match status" value="1"/>
</dbReference>
<evidence type="ECO:0000313" key="7">
    <source>
        <dbReference type="Proteomes" id="UP000297890"/>
    </source>
</evidence>
<dbReference type="InterPro" id="IPR000960">
    <property type="entry name" value="Flavin_mOase"/>
</dbReference>
<reference evidence="6 7" key="1">
    <citation type="journal article" date="2019" name="ISME J.">
        <title>Candidatus Macondimonas diazotrophica, a novel gammaproteobacterial genus dominating crude-oil-contaminated coastal sediments.</title>
        <authorList>
            <person name="Karthikeyan S."/>
            <person name="Konstantinidis K."/>
        </authorList>
    </citation>
    <scope>NUCLEOTIDE SEQUENCE [LARGE SCALE GENOMIC DNA]</scope>
    <source>
        <strain evidence="6 7">KTK01</strain>
    </source>
</reference>
<dbReference type="GO" id="GO:0050660">
    <property type="term" value="F:flavin adenine dinucleotide binding"/>
    <property type="evidence" value="ECO:0007669"/>
    <property type="project" value="InterPro"/>
</dbReference>
<dbReference type="GO" id="GO:0004499">
    <property type="term" value="F:N,N-dimethylaniline monooxygenase activity"/>
    <property type="evidence" value="ECO:0007669"/>
    <property type="project" value="InterPro"/>
</dbReference>
<evidence type="ECO:0000256" key="1">
    <source>
        <dbReference type="ARBA" id="ARBA00009183"/>
    </source>
</evidence>
<keyword evidence="7" id="KW-1185">Reference proteome</keyword>
<name>A0A4Z0FC53_9GAMM</name>
<protein>
    <submittedName>
        <fullName evidence="6">NAD(P)/FAD-dependent oxidoreductase</fullName>
    </submittedName>
</protein>
<organism evidence="6 7">
    <name type="scientific">Candidatus Macondimonas diazotrophica</name>
    <dbReference type="NCBI Taxonomy" id="2305248"/>
    <lineage>
        <taxon>Bacteria</taxon>
        <taxon>Pseudomonadati</taxon>
        <taxon>Pseudomonadota</taxon>
        <taxon>Gammaproteobacteria</taxon>
        <taxon>Chromatiales</taxon>
        <taxon>Ectothiorhodospiraceae</taxon>
        <taxon>Candidatus Macondimonas</taxon>
    </lineage>
</organism>
<dbReference type="InterPro" id="IPR036188">
    <property type="entry name" value="FAD/NAD-bd_sf"/>
</dbReference>
<dbReference type="InterPro" id="IPR020946">
    <property type="entry name" value="Flavin_mOase-like"/>
</dbReference>
<evidence type="ECO:0000256" key="4">
    <source>
        <dbReference type="ARBA" id="ARBA00022857"/>
    </source>
</evidence>
<comment type="similarity">
    <text evidence="1">Belongs to the FMO family.</text>
</comment>
<dbReference type="SUPFAM" id="SSF51905">
    <property type="entry name" value="FAD/NAD(P)-binding domain"/>
    <property type="match status" value="3"/>
</dbReference>
<dbReference type="RefSeq" id="WP_135280934.1">
    <property type="nucleotide sequence ID" value="NZ_SRIO01000003.1"/>
</dbReference>
<dbReference type="Gene3D" id="3.50.50.60">
    <property type="entry name" value="FAD/NAD(P)-binding domain"/>
    <property type="match status" value="1"/>
</dbReference>
<accession>A0A4Z0FC53</accession>